<accession>A0A370T9R5</accession>
<reference evidence="2 3" key="1">
    <citation type="journal article" date="2018" name="IMA Fungus">
        <title>IMA Genome-F 9: Draft genome sequence of Annulohypoxylon stygium, Aspergillus mulundensis, Berkeleyomyces basicola (syn. Thielaviopsis basicola), Ceratocystis smalleyi, two Cercospora beticola strains, Coleophoma cylindrospora, Fusarium fracticaudum, Phialophora cf. hyalina, and Morchella septimelata.</title>
        <authorList>
            <person name="Wingfield B.D."/>
            <person name="Bills G.F."/>
            <person name="Dong Y."/>
            <person name="Huang W."/>
            <person name="Nel W.J."/>
            <person name="Swalarsk-Parry B.S."/>
            <person name="Vaghefi N."/>
            <person name="Wilken P.M."/>
            <person name="An Z."/>
            <person name="de Beer Z.W."/>
            <person name="De Vos L."/>
            <person name="Chen L."/>
            <person name="Duong T.A."/>
            <person name="Gao Y."/>
            <person name="Hammerbacher A."/>
            <person name="Kikkert J.R."/>
            <person name="Li Y."/>
            <person name="Li H."/>
            <person name="Li K."/>
            <person name="Li Q."/>
            <person name="Liu X."/>
            <person name="Ma X."/>
            <person name="Naidoo K."/>
            <person name="Pethybridge S.J."/>
            <person name="Sun J."/>
            <person name="Steenkamp E.T."/>
            <person name="van der Nest M.A."/>
            <person name="van Wyk S."/>
            <person name="Wingfield M.J."/>
            <person name="Xiong C."/>
            <person name="Yue Q."/>
            <person name="Zhang X."/>
        </authorList>
    </citation>
    <scope>NUCLEOTIDE SEQUENCE [LARGE SCALE GENOMIC DNA]</scope>
    <source>
        <strain evidence="2 3">BP 5553</strain>
    </source>
</reference>
<evidence type="ECO:0000256" key="1">
    <source>
        <dbReference type="SAM" id="Coils"/>
    </source>
</evidence>
<dbReference type="EMBL" id="NPIC01000015">
    <property type="protein sequence ID" value="RDL30393.1"/>
    <property type="molecule type" value="Genomic_DNA"/>
</dbReference>
<keyword evidence="3" id="KW-1185">Reference proteome</keyword>
<evidence type="ECO:0000313" key="2">
    <source>
        <dbReference type="EMBL" id="RDL30393.1"/>
    </source>
</evidence>
<sequence>MEDEVEDWADEAEVGDVGIEDDELENEDDVDEIVELEALDENEDDVEELEAAAELKELEDEEVVDEEKVVDAAAKGYSEQLGVTVTVTVLMLTLTLTEHIFTVLGRTASPETRVERVARPMAKE</sequence>
<dbReference type="Proteomes" id="UP000254866">
    <property type="component" value="Unassembled WGS sequence"/>
</dbReference>
<comment type="caution">
    <text evidence="2">The sequence shown here is derived from an EMBL/GenBank/DDBJ whole genome shotgun (WGS) entry which is preliminary data.</text>
</comment>
<organism evidence="2 3">
    <name type="scientific">Venustampulla echinocandica</name>
    <dbReference type="NCBI Taxonomy" id="2656787"/>
    <lineage>
        <taxon>Eukaryota</taxon>
        <taxon>Fungi</taxon>
        <taxon>Dikarya</taxon>
        <taxon>Ascomycota</taxon>
        <taxon>Pezizomycotina</taxon>
        <taxon>Leotiomycetes</taxon>
        <taxon>Helotiales</taxon>
        <taxon>Pleuroascaceae</taxon>
        <taxon>Venustampulla</taxon>
    </lineage>
</organism>
<proteinExistence type="predicted"/>
<feature type="coiled-coil region" evidence="1">
    <location>
        <begin position="36"/>
        <end position="66"/>
    </location>
</feature>
<name>A0A370T9R5_9HELO</name>
<gene>
    <name evidence="2" type="ORF">BP5553_10271</name>
</gene>
<dbReference type="GeneID" id="43603120"/>
<protein>
    <submittedName>
        <fullName evidence="2">Uncharacterized protein</fullName>
    </submittedName>
</protein>
<dbReference type="RefSeq" id="XP_031864918.1">
    <property type="nucleotide sequence ID" value="XM_032018894.1"/>
</dbReference>
<evidence type="ECO:0000313" key="3">
    <source>
        <dbReference type="Proteomes" id="UP000254866"/>
    </source>
</evidence>
<dbReference type="AlphaFoldDB" id="A0A370T9R5"/>
<keyword evidence="1" id="KW-0175">Coiled coil</keyword>